<dbReference type="Gene3D" id="3.40.630.30">
    <property type="match status" value="1"/>
</dbReference>
<keyword evidence="2 4" id="KW-0012">Acyltransferase</keyword>
<dbReference type="CDD" id="cd04301">
    <property type="entry name" value="NAT_SF"/>
    <property type="match status" value="1"/>
</dbReference>
<dbReference type="Proteomes" id="UP001597419">
    <property type="component" value="Unassembled WGS sequence"/>
</dbReference>
<reference evidence="5" key="1">
    <citation type="journal article" date="2019" name="Int. J. Syst. Evol. Microbiol.">
        <title>The Global Catalogue of Microorganisms (GCM) 10K type strain sequencing project: providing services to taxonomists for standard genome sequencing and annotation.</title>
        <authorList>
            <consortium name="The Broad Institute Genomics Platform"/>
            <consortium name="The Broad Institute Genome Sequencing Center for Infectious Disease"/>
            <person name="Wu L."/>
            <person name="Ma J."/>
        </authorList>
    </citation>
    <scope>NUCLEOTIDE SEQUENCE [LARGE SCALE GENOMIC DNA]</scope>
    <source>
        <strain evidence="5">CGMCC 4.7643</strain>
    </source>
</reference>
<protein>
    <submittedName>
        <fullName evidence="4">GNAT family N-acetyltransferase</fullName>
        <ecNumber evidence="4">2.3.-.-</ecNumber>
    </submittedName>
</protein>
<comment type="caution">
    <text evidence="4">The sequence shown here is derived from an EMBL/GenBank/DDBJ whole genome shotgun (WGS) entry which is preliminary data.</text>
</comment>
<gene>
    <name evidence="4" type="ORF">ACFSYJ_39735</name>
</gene>
<dbReference type="SUPFAM" id="SSF55729">
    <property type="entry name" value="Acyl-CoA N-acyltransferases (Nat)"/>
    <property type="match status" value="1"/>
</dbReference>
<dbReference type="GO" id="GO:0016746">
    <property type="term" value="F:acyltransferase activity"/>
    <property type="evidence" value="ECO:0007669"/>
    <property type="project" value="UniProtKB-KW"/>
</dbReference>
<dbReference type="EMBL" id="JBHUKU010000028">
    <property type="protein sequence ID" value="MFD2464804.1"/>
    <property type="molecule type" value="Genomic_DNA"/>
</dbReference>
<name>A0ABW5GV40_9PSEU</name>
<dbReference type="EC" id="2.3.-.-" evidence="4"/>
<organism evidence="4 5">
    <name type="scientific">Amycolatopsis samaneae</name>
    <dbReference type="NCBI Taxonomy" id="664691"/>
    <lineage>
        <taxon>Bacteria</taxon>
        <taxon>Bacillati</taxon>
        <taxon>Actinomycetota</taxon>
        <taxon>Actinomycetes</taxon>
        <taxon>Pseudonocardiales</taxon>
        <taxon>Pseudonocardiaceae</taxon>
        <taxon>Amycolatopsis</taxon>
    </lineage>
</organism>
<dbReference type="Pfam" id="PF00583">
    <property type="entry name" value="Acetyltransf_1"/>
    <property type="match status" value="1"/>
</dbReference>
<sequence>MVTGDVEVRPPRRDEYAAVGDLTVEAYREDGYLEVEPEYEAVLRDVEGRAAHSELLVAVDCGGGLLGAVTIVRPGTEFAEIAHDGELEFRMLAVAPAARGKGIGGTLTRAVVDRARVLGCHGVVMSSQDGMKTAHRLYERIGFTRLPDRDWRPIPHVTLVAYGLVL</sequence>
<dbReference type="InterPro" id="IPR050832">
    <property type="entry name" value="Bact_Acetyltransf"/>
</dbReference>
<keyword evidence="1 4" id="KW-0808">Transferase</keyword>
<evidence type="ECO:0000313" key="5">
    <source>
        <dbReference type="Proteomes" id="UP001597419"/>
    </source>
</evidence>
<dbReference type="PROSITE" id="PS51186">
    <property type="entry name" value="GNAT"/>
    <property type="match status" value="1"/>
</dbReference>
<dbReference type="InterPro" id="IPR000182">
    <property type="entry name" value="GNAT_dom"/>
</dbReference>
<dbReference type="InterPro" id="IPR016181">
    <property type="entry name" value="Acyl_CoA_acyltransferase"/>
</dbReference>
<dbReference type="PANTHER" id="PTHR43877">
    <property type="entry name" value="AMINOALKYLPHOSPHONATE N-ACETYLTRANSFERASE-RELATED-RELATED"/>
    <property type="match status" value="1"/>
</dbReference>
<accession>A0ABW5GV40</accession>
<proteinExistence type="predicted"/>
<feature type="domain" description="N-acetyltransferase" evidence="3">
    <location>
        <begin position="6"/>
        <end position="166"/>
    </location>
</feature>
<evidence type="ECO:0000256" key="2">
    <source>
        <dbReference type="ARBA" id="ARBA00023315"/>
    </source>
</evidence>
<keyword evidence="5" id="KW-1185">Reference proteome</keyword>
<evidence type="ECO:0000256" key="1">
    <source>
        <dbReference type="ARBA" id="ARBA00022679"/>
    </source>
</evidence>
<evidence type="ECO:0000313" key="4">
    <source>
        <dbReference type="EMBL" id="MFD2464804.1"/>
    </source>
</evidence>
<dbReference type="RefSeq" id="WP_345399815.1">
    <property type="nucleotide sequence ID" value="NZ_BAABHG010000010.1"/>
</dbReference>
<evidence type="ECO:0000259" key="3">
    <source>
        <dbReference type="PROSITE" id="PS51186"/>
    </source>
</evidence>